<evidence type="ECO:0000256" key="6">
    <source>
        <dbReference type="ARBA" id="ARBA00022884"/>
    </source>
</evidence>
<dbReference type="HOGENOM" id="CLU_041220_2_0_1"/>
<feature type="binding site" evidence="8">
    <location>
        <position position="132"/>
    </location>
    <ligand>
        <name>S-adenosyl-L-methionine</name>
        <dbReference type="ChEBI" id="CHEBI:59789"/>
    </ligand>
</feature>
<dbReference type="PANTHER" id="PTHR11727:SF7">
    <property type="entry name" value="DIMETHYLADENOSINE TRANSFERASE-RELATED"/>
    <property type="match status" value="1"/>
</dbReference>
<dbReference type="Gene3D" id="3.40.50.150">
    <property type="entry name" value="Vaccinia Virus protein VP39"/>
    <property type="match status" value="1"/>
</dbReference>
<dbReference type="GO" id="GO:0000462">
    <property type="term" value="P:maturation of SSU-rRNA from tricistronic rRNA transcript (SSU-rRNA, 5.8S rRNA, LSU-rRNA)"/>
    <property type="evidence" value="ECO:0007669"/>
    <property type="project" value="EnsemblFungi"/>
</dbReference>
<evidence type="ECO:0000256" key="1">
    <source>
        <dbReference type="ARBA" id="ARBA00002977"/>
    </source>
</evidence>
<dbReference type="Pfam" id="PF00398">
    <property type="entry name" value="RrnaAD"/>
    <property type="match status" value="1"/>
</dbReference>
<dbReference type="InterPro" id="IPR020596">
    <property type="entry name" value="rRNA_Ade_Mease_Trfase_CS"/>
</dbReference>
<dbReference type="CDD" id="cd02440">
    <property type="entry name" value="AdoMet_MTases"/>
    <property type="match status" value="1"/>
</dbReference>
<dbReference type="InterPro" id="IPR020598">
    <property type="entry name" value="rRNA_Ade_methylase_Trfase_N"/>
</dbReference>
<evidence type="ECO:0000256" key="2">
    <source>
        <dbReference type="ARBA" id="ARBA00022552"/>
    </source>
</evidence>
<dbReference type="SMART" id="SM00650">
    <property type="entry name" value="rADc"/>
    <property type="match status" value="1"/>
</dbReference>
<dbReference type="EC" id="2.1.1.-" evidence="9"/>
<feature type="binding site" evidence="8">
    <location>
        <position position="65"/>
    </location>
    <ligand>
        <name>S-adenosyl-L-methionine</name>
        <dbReference type="ChEBI" id="CHEBI:59789"/>
    </ligand>
</feature>
<protein>
    <recommendedName>
        <fullName evidence="9">rRNA adenine N(6)-methyltransferase</fullName>
        <ecNumber evidence="9">2.1.1.-</ecNumber>
    </recommendedName>
</protein>
<comment type="caution">
    <text evidence="11">The sequence shown here is derived from an EMBL/GenBank/DDBJ whole genome shotgun (WGS) entry which is preliminary data.</text>
</comment>
<proteinExistence type="inferred from homology"/>
<dbReference type="GO" id="GO:0005730">
    <property type="term" value="C:nucleolus"/>
    <property type="evidence" value="ECO:0007669"/>
    <property type="project" value="TreeGrafter"/>
</dbReference>
<organism evidence="11 12">
    <name type="scientific">Byssochlamys spectabilis (strain No. 5 / NBRC 109023)</name>
    <name type="common">Paecilomyces variotii</name>
    <dbReference type="NCBI Taxonomy" id="1356009"/>
    <lineage>
        <taxon>Eukaryota</taxon>
        <taxon>Fungi</taxon>
        <taxon>Dikarya</taxon>
        <taxon>Ascomycota</taxon>
        <taxon>Pezizomycotina</taxon>
        <taxon>Eurotiomycetes</taxon>
        <taxon>Eurotiomycetidae</taxon>
        <taxon>Eurotiales</taxon>
        <taxon>Thermoascaceae</taxon>
        <taxon>Paecilomyces</taxon>
    </lineage>
</organism>
<dbReference type="InParanoid" id="V5FXC2"/>
<evidence type="ECO:0000256" key="9">
    <source>
        <dbReference type="RuleBase" id="RU362106"/>
    </source>
</evidence>
<dbReference type="GO" id="GO:0003723">
    <property type="term" value="F:RNA binding"/>
    <property type="evidence" value="ECO:0007669"/>
    <property type="project" value="UniProtKB-UniRule"/>
</dbReference>
<comment type="function">
    <text evidence="1">Specifically dimethylates two adjacent adenosines in the loop of a conserved hairpin near the 3'-end of 18S rRNA in the 40S particle.</text>
</comment>
<feature type="binding site" evidence="8">
    <location>
        <position position="86"/>
    </location>
    <ligand>
        <name>S-adenosyl-L-methionine</name>
        <dbReference type="ChEBI" id="CHEBI:59789"/>
    </ligand>
</feature>
<name>V5FXC2_BYSSN</name>
<dbReference type="InterPro" id="IPR029063">
    <property type="entry name" value="SAM-dependent_MTases_sf"/>
</dbReference>
<dbReference type="AlphaFoldDB" id="V5FXC2"/>
<keyword evidence="5 8" id="KW-0949">S-adenosyl-L-methionine</keyword>
<dbReference type="Gene3D" id="1.10.8.480">
    <property type="match status" value="1"/>
</dbReference>
<evidence type="ECO:0000256" key="5">
    <source>
        <dbReference type="ARBA" id="ARBA00022691"/>
    </source>
</evidence>
<dbReference type="SUPFAM" id="SSF53335">
    <property type="entry name" value="S-adenosyl-L-methionine-dependent methyltransferases"/>
    <property type="match status" value="1"/>
</dbReference>
<evidence type="ECO:0000256" key="7">
    <source>
        <dbReference type="ARBA" id="ARBA00049478"/>
    </source>
</evidence>
<reference evidence="12" key="1">
    <citation type="journal article" date="2014" name="Genome Announc.">
        <title>Draft genome sequence of the formaldehyde-resistant fungus Byssochlamys spectabilis No. 5 (anamorph Paecilomyces variotii No. 5) (NBRC109023).</title>
        <authorList>
            <person name="Oka T."/>
            <person name="Ekino K."/>
            <person name="Fukuda K."/>
            <person name="Nomura Y."/>
        </authorList>
    </citation>
    <scope>NUCLEOTIDE SEQUENCE [LARGE SCALE GENOMIC DNA]</scope>
    <source>
        <strain evidence="12">No. 5 / NBRC 109023</strain>
    </source>
</reference>
<dbReference type="NCBIfam" id="TIGR00755">
    <property type="entry name" value="ksgA"/>
    <property type="match status" value="1"/>
</dbReference>
<feature type="domain" description="Ribosomal RNA adenine methylase transferase N-terminal" evidence="10">
    <location>
        <begin position="45"/>
        <end position="217"/>
    </location>
</feature>
<feature type="binding site" evidence="8">
    <location>
        <position position="114"/>
    </location>
    <ligand>
        <name>S-adenosyl-L-methionine</name>
        <dbReference type="ChEBI" id="CHEBI:59789"/>
    </ligand>
</feature>
<dbReference type="Proteomes" id="UP000018001">
    <property type="component" value="Unassembled WGS sequence"/>
</dbReference>
<evidence type="ECO:0000256" key="3">
    <source>
        <dbReference type="ARBA" id="ARBA00022603"/>
    </source>
</evidence>
<keyword evidence="3 8" id="KW-0489">Methyltransferase</keyword>
<dbReference type="FunCoup" id="V5FXC2">
    <property type="interactions" value="719"/>
</dbReference>
<dbReference type="PROSITE" id="PS51689">
    <property type="entry name" value="SAM_RNA_A_N6_MT"/>
    <property type="match status" value="1"/>
</dbReference>
<comment type="similarity">
    <text evidence="8 9">Belongs to the class I-like SAM-binding methyltransferase superfamily. rRNA adenine N(6)-methyltransferase family.</text>
</comment>
<accession>V5FXC2</accession>
<dbReference type="InterPro" id="IPR001737">
    <property type="entry name" value="KsgA/Erm"/>
</dbReference>
<gene>
    <name evidence="11" type="ORF">PVAR5_1890</name>
</gene>
<dbReference type="GO" id="GO:0052909">
    <property type="term" value="F:18S rRNA (adenine(1779)-N(6)/adenine(1780)-N(6))-dimethyltransferase activity"/>
    <property type="evidence" value="ECO:0007669"/>
    <property type="project" value="UniProtKB-EC"/>
</dbReference>
<keyword evidence="12" id="KW-1185">Reference proteome</keyword>
<dbReference type="PROSITE" id="PS01131">
    <property type="entry name" value="RRNA_A_DIMETH"/>
    <property type="match status" value="1"/>
</dbReference>
<sequence>MGKAQKVKRNGGANSPYKKPDTTIPSSLFKFNTNIGQHILKNVSIADAIVAKANLQPTDTVLEIGPGTGILTTRILEKARKVVAVELDPRMAAELTCRVQGTPLQSKLQIVLGDFVKTDLSKLPLCNICISNTPYQISSLLVFKLLSSPHPPQMSVLMVQREFALRLIARPGDSLYSRLSVNAQFFARISHVMKVGKGNFTPPPQVESSVVKIEPKADRPAISWDEWDGMLRICFVRKNKTLRASWTASKVRALIEKNWITWAAMYPEKVTEADTDFLLGNVQVGDMDVEEDKDMDMDEAPESLDDDLDFFSSSMDNNNLNNAATKAASGSQVAVGKIQVPRIMVTKLIKHKIQRILDSTGLSSSRATKCDENDFLRLLYACNAEGIHFSIFTTSKDDAADEAERVSSP</sequence>
<evidence type="ECO:0000256" key="4">
    <source>
        <dbReference type="ARBA" id="ARBA00022679"/>
    </source>
</evidence>
<evidence type="ECO:0000259" key="10">
    <source>
        <dbReference type="SMART" id="SM00650"/>
    </source>
</evidence>
<dbReference type="OrthoDB" id="74991at2759"/>
<dbReference type="EMBL" id="BAUL01000053">
    <property type="protein sequence ID" value="GAD93282.1"/>
    <property type="molecule type" value="Genomic_DNA"/>
</dbReference>
<keyword evidence="6 8" id="KW-0694">RNA-binding</keyword>
<dbReference type="eggNOG" id="KOG0820">
    <property type="taxonomic scope" value="Eukaryota"/>
</dbReference>
<feature type="binding site" evidence="8">
    <location>
        <position position="40"/>
    </location>
    <ligand>
        <name>S-adenosyl-L-methionine</name>
        <dbReference type="ChEBI" id="CHEBI:59789"/>
    </ligand>
</feature>
<dbReference type="GO" id="GO:0030688">
    <property type="term" value="C:preribosome, small subunit precursor"/>
    <property type="evidence" value="ECO:0007669"/>
    <property type="project" value="EnsemblFungi"/>
</dbReference>
<feature type="binding site" evidence="8">
    <location>
        <position position="38"/>
    </location>
    <ligand>
        <name>S-adenosyl-L-methionine</name>
        <dbReference type="ChEBI" id="CHEBI:59789"/>
    </ligand>
</feature>
<dbReference type="FunFam" id="3.40.50.150:FF:000081">
    <property type="entry name" value="rRNA adenine N(6)-methyltransferase"/>
    <property type="match status" value="1"/>
</dbReference>
<keyword evidence="2 9" id="KW-0698">rRNA processing</keyword>
<evidence type="ECO:0000313" key="11">
    <source>
        <dbReference type="EMBL" id="GAD93282.1"/>
    </source>
</evidence>
<evidence type="ECO:0000313" key="12">
    <source>
        <dbReference type="Proteomes" id="UP000018001"/>
    </source>
</evidence>
<evidence type="ECO:0000256" key="8">
    <source>
        <dbReference type="PROSITE-ProRule" id="PRU01026"/>
    </source>
</evidence>
<dbReference type="InterPro" id="IPR011530">
    <property type="entry name" value="rRNA_adenine_dimethylase"/>
</dbReference>
<keyword evidence="4 8" id="KW-0808">Transferase</keyword>
<comment type="catalytic activity">
    <reaction evidence="7">
        <text>adenosine(1779)/adenosine(1780) in 18S rRNA + 4 S-adenosyl-L-methionine = N(6)-dimethyladenosine(1779)/N(6)-dimethyladenosine(1780) in 18S rRNA + 4 S-adenosyl-L-homocysteine + 4 H(+)</text>
        <dbReference type="Rhea" id="RHEA:42780"/>
        <dbReference type="Rhea" id="RHEA-COMP:10234"/>
        <dbReference type="Rhea" id="RHEA-COMP:10236"/>
        <dbReference type="ChEBI" id="CHEBI:15378"/>
        <dbReference type="ChEBI" id="CHEBI:57856"/>
        <dbReference type="ChEBI" id="CHEBI:59789"/>
        <dbReference type="ChEBI" id="CHEBI:74411"/>
        <dbReference type="ChEBI" id="CHEBI:74493"/>
        <dbReference type="EC" id="2.1.1.183"/>
    </reaction>
</comment>
<dbReference type="PANTHER" id="PTHR11727">
    <property type="entry name" value="DIMETHYLADENOSINE TRANSFERASE"/>
    <property type="match status" value="1"/>
</dbReference>